<gene>
    <name evidence="2" type="ORF">B0T14DRAFT_495888</name>
</gene>
<proteinExistence type="predicted"/>
<organism evidence="2 3">
    <name type="scientific">Immersiella caudata</name>
    <dbReference type="NCBI Taxonomy" id="314043"/>
    <lineage>
        <taxon>Eukaryota</taxon>
        <taxon>Fungi</taxon>
        <taxon>Dikarya</taxon>
        <taxon>Ascomycota</taxon>
        <taxon>Pezizomycotina</taxon>
        <taxon>Sordariomycetes</taxon>
        <taxon>Sordariomycetidae</taxon>
        <taxon>Sordariales</taxon>
        <taxon>Lasiosphaeriaceae</taxon>
        <taxon>Immersiella</taxon>
    </lineage>
</organism>
<dbReference type="Proteomes" id="UP001175000">
    <property type="component" value="Unassembled WGS sequence"/>
</dbReference>
<evidence type="ECO:0000256" key="1">
    <source>
        <dbReference type="SAM" id="SignalP"/>
    </source>
</evidence>
<dbReference type="InterPro" id="IPR052998">
    <property type="entry name" value="Hetero-Diels-Alderase-like"/>
</dbReference>
<protein>
    <submittedName>
        <fullName evidence="2">Uncharacterized protein</fullName>
    </submittedName>
</protein>
<keyword evidence="3" id="KW-1185">Reference proteome</keyword>
<dbReference type="PANTHER" id="PTHR42060">
    <property type="entry name" value="NHL REPEAT-CONTAINING PROTEIN-RELATED"/>
    <property type="match status" value="1"/>
</dbReference>
<evidence type="ECO:0000313" key="3">
    <source>
        <dbReference type="Proteomes" id="UP001175000"/>
    </source>
</evidence>
<dbReference type="EMBL" id="JAULSU010000004">
    <property type="protein sequence ID" value="KAK0619045.1"/>
    <property type="molecule type" value="Genomic_DNA"/>
</dbReference>
<comment type="caution">
    <text evidence="2">The sequence shown here is derived from an EMBL/GenBank/DDBJ whole genome shotgun (WGS) entry which is preliminary data.</text>
</comment>
<dbReference type="InterPro" id="IPR011042">
    <property type="entry name" value="6-blade_b-propeller_TolB-like"/>
</dbReference>
<dbReference type="PANTHER" id="PTHR42060:SF1">
    <property type="entry name" value="NHL REPEAT-CONTAINING PROTEIN"/>
    <property type="match status" value="1"/>
</dbReference>
<keyword evidence="1" id="KW-0732">Signal</keyword>
<feature type="signal peptide" evidence="1">
    <location>
        <begin position="1"/>
        <end position="18"/>
    </location>
</feature>
<name>A0AA39WP71_9PEZI</name>
<dbReference type="Gene3D" id="2.120.10.30">
    <property type="entry name" value="TolB, C-terminal domain"/>
    <property type="match status" value="1"/>
</dbReference>
<sequence length="335" mass="35457">MKSSLLLTLLASARTVLTTNPPIRNIYTFPKNHFIENIAVRSNSNLLITSMSVPELFSIDPTVTSPTASIVHSFPNCTGISGIAEITPGLFALVTGTWDLANTRANLGSIAIWTVDFNKPPAHRIKFITTVANSTILNGITRHSINPTLLMAADSAAGSVWRINLLTGSSSVAFSHPLLQPTGTAMEGLHLGINGLKSQGTHLYFTNSAQKFFAKVAVDFFGNQIGNIQIISNSTAAGTAGNVVYDDIALDVNGVTGKGFAWIASHPDYAVRVAVGGTTGGEQMVVRNGTVLLNPTAAAFGRGSAKERRTLYVTNGGEFTPEFELINEGVVALDL</sequence>
<evidence type="ECO:0000313" key="2">
    <source>
        <dbReference type="EMBL" id="KAK0619045.1"/>
    </source>
</evidence>
<dbReference type="SUPFAM" id="SSF63829">
    <property type="entry name" value="Calcium-dependent phosphotriesterase"/>
    <property type="match status" value="1"/>
</dbReference>
<accession>A0AA39WP71</accession>
<dbReference type="AlphaFoldDB" id="A0AA39WP71"/>
<feature type="chain" id="PRO_5041446023" evidence="1">
    <location>
        <begin position="19"/>
        <end position="335"/>
    </location>
</feature>
<reference evidence="2" key="1">
    <citation type="submission" date="2023-06" db="EMBL/GenBank/DDBJ databases">
        <title>Genome-scale phylogeny and comparative genomics of the fungal order Sordariales.</title>
        <authorList>
            <consortium name="Lawrence Berkeley National Laboratory"/>
            <person name="Hensen N."/>
            <person name="Bonometti L."/>
            <person name="Westerberg I."/>
            <person name="Brannstrom I.O."/>
            <person name="Guillou S."/>
            <person name="Cros-Aarteil S."/>
            <person name="Calhoun S."/>
            <person name="Haridas S."/>
            <person name="Kuo A."/>
            <person name="Mondo S."/>
            <person name="Pangilinan J."/>
            <person name="Riley R."/>
            <person name="Labutti K."/>
            <person name="Andreopoulos B."/>
            <person name="Lipzen A."/>
            <person name="Chen C."/>
            <person name="Yanf M."/>
            <person name="Daum C."/>
            <person name="Ng V."/>
            <person name="Clum A."/>
            <person name="Steindorff A."/>
            <person name="Ohm R."/>
            <person name="Martin F."/>
            <person name="Silar P."/>
            <person name="Natvig D."/>
            <person name="Lalanne C."/>
            <person name="Gautier V."/>
            <person name="Ament-Velasquez S.L."/>
            <person name="Kruys A."/>
            <person name="Hutchinson M.I."/>
            <person name="Powell A.J."/>
            <person name="Barry K."/>
            <person name="Miller A.N."/>
            <person name="Grigoriev I.V."/>
            <person name="Debuchy R."/>
            <person name="Gladieux P."/>
            <person name="Thoren M.H."/>
            <person name="Johannesson H."/>
        </authorList>
    </citation>
    <scope>NUCLEOTIDE SEQUENCE</scope>
    <source>
        <strain evidence="2">CBS 606.72</strain>
    </source>
</reference>